<feature type="domain" description="Glycosyltransferase 2-like" evidence="1">
    <location>
        <begin position="20"/>
        <end position="136"/>
    </location>
</feature>
<reference evidence="2 3" key="1">
    <citation type="submission" date="2024-06" db="EMBL/GenBank/DDBJ databases">
        <authorList>
            <person name="Tuo L."/>
        </authorList>
    </citation>
    <scope>NUCLEOTIDE SEQUENCE [LARGE SCALE GENOMIC DNA]</scope>
    <source>
        <strain evidence="2 3">ZMM04-5</strain>
    </source>
</reference>
<dbReference type="Gene3D" id="3.90.550.10">
    <property type="entry name" value="Spore Coat Polysaccharide Biosynthesis Protein SpsA, Chain A"/>
    <property type="match status" value="1"/>
</dbReference>
<proteinExistence type="predicted"/>
<dbReference type="Proteomes" id="UP001556196">
    <property type="component" value="Unassembled WGS sequence"/>
</dbReference>
<sequence length="320" mass="35089">MADSSPSLSEPGAAPAKVAVLLATKNGAAFLDEQLRSLAGQTWPAIDVWASDDGSTDATVAILSQWRERWSRGAFTLLDGPRAGFAENFRFLLACDAGNADYVAFCDQDDLWEREKLSRAIGWMRSQDAAVPLLFCSRTYTVTERGDVVGMSPLFRRKPSFRNALVQSLAGGNTMVMNRPASRLLARAARRSPFVSHDWLAYQIVTGAGGVVRYCKEPLVRYRQHGGNVVGANTSMEARLARLKLLLDGRFKRWTDANLASLGCNRDLLTPDALAALDEFAEARQGNMLGAMARLRRSGVYRQTLQGTLGLWGAALFRLL</sequence>
<comment type="caution">
    <text evidence="2">The sequence shown here is derived from an EMBL/GenBank/DDBJ whole genome shotgun (WGS) entry which is preliminary data.</text>
</comment>
<dbReference type="PANTHER" id="PTHR22916">
    <property type="entry name" value="GLYCOSYLTRANSFERASE"/>
    <property type="match status" value="1"/>
</dbReference>
<evidence type="ECO:0000259" key="1">
    <source>
        <dbReference type="Pfam" id="PF00535"/>
    </source>
</evidence>
<dbReference type="InterPro" id="IPR029044">
    <property type="entry name" value="Nucleotide-diphossugar_trans"/>
</dbReference>
<protein>
    <submittedName>
        <fullName evidence="2">Glycosyltransferase family 2 protein</fullName>
    </submittedName>
</protein>
<gene>
    <name evidence="2" type="ORF">ABUE31_12980</name>
</gene>
<dbReference type="InterPro" id="IPR001173">
    <property type="entry name" value="Glyco_trans_2-like"/>
</dbReference>
<dbReference type="RefSeq" id="WP_367724023.1">
    <property type="nucleotide sequence ID" value="NZ_JBFOCI010000003.1"/>
</dbReference>
<evidence type="ECO:0000313" key="2">
    <source>
        <dbReference type="EMBL" id="MEW9806898.1"/>
    </source>
</evidence>
<evidence type="ECO:0000313" key="3">
    <source>
        <dbReference type="Proteomes" id="UP001556196"/>
    </source>
</evidence>
<accession>A0ABV3R290</accession>
<dbReference type="CDD" id="cd04196">
    <property type="entry name" value="GT_2_like_d"/>
    <property type="match status" value="1"/>
</dbReference>
<keyword evidence="3" id="KW-1185">Reference proteome</keyword>
<organism evidence="2 3">
    <name type="scientific">Mesorhizobium marinum</name>
    <dbReference type="NCBI Taxonomy" id="3228790"/>
    <lineage>
        <taxon>Bacteria</taxon>
        <taxon>Pseudomonadati</taxon>
        <taxon>Pseudomonadota</taxon>
        <taxon>Alphaproteobacteria</taxon>
        <taxon>Hyphomicrobiales</taxon>
        <taxon>Phyllobacteriaceae</taxon>
        <taxon>Mesorhizobium</taxon>
    </lineage>
</organism>
<dbReference type="PANTHER" id="PTHR22916:SF3">
    <property type="entry name" value="UDP-GLCNAC:BETAGAL BETA-1,3-N-ACETYLGLUCOSAMINYLTRANSFERASE-LIKE PROTEIN 1"/>
    <property type="match status" value="1"/>
</dbReference>
<name>A0ABV3R290_9HYPH</name>
<dbReference type="Pfam" id="PF00535">
    <property type="entry name" value="Glycos_transf_2"/>
    <property type="match status" value="1"/>
</dbReference>
<dbReference type="EMBL" id="JBFOCI010000003">
    <property type="protein sequence ID" value="MEW9806898.1"/>
    <property type="molecule type" value="Genomic_DNA"/>
</dbReference>
<dbReference type="SUPFAM" id="SSF53448">
    <property type="entry name" value="Nucleotide-diphospho-sugar transferases"/>
    <property type="match status" value="1"/>
</dbReference>